<keyword evidence="1" id="KW-0732">Signal</keyword>
<gene>
    <name evidence="3" type="ordered locus">CAP2UW1_0839</name>
</gene>
<proteinExistence type="predicted"/>
<sequence precursor="true">MTLVRKSLLLLVLMPAACGSAIALWPTARIADERSPIDLIALIPKRFADCHEDPPQCAAVVNPQQEGVLDKIYKQTLSRTYINAKGYRIMLSVAYGGDQSDLTQVHRAEVCCPAQCFQLLNKAVASIALPFGLLRVAHVDTRLGQRREPITYWITVGDRIVQGNAQTKLAEMRFRFAGKTPDGLSFRVSSIDPEAPRAYDLQTNFINQALGSVTSEQRQRLAGSSGRT</sequence>
<dbReference type="NCBIfam" id="TIGR02914">
    <property type="entry name" value="EpsI_fam"/>
    <property type="match status" value="1"/>
</dbReference>
<name>C7RNP4_ACCRE</name>
<feature type="signal peptide" evidence="1">
    <location>
        <begin position="1"/>
        <end position="23"/>
    </location>
</feature>
<evidence type="ECO:0000313" key="3">
    <source>
        <dbReference type="EMBL" id="ACV34180.1"/>
    </source>
</evidence>
<protein>
    <submittedName>
        <fullName evidence="3">EpsI family protein</fullName>
    </submittedName>
</protein>
<dbReference type="HOGENOM" id="CLU_1204329_0_0_4"/>
<dbReference type="STRING" id="522306.CAP2UW1_0839"/>
<dbReference type="KEGG" id="app:CAP2UW1_0839"/>
<evidence type="ECO:0000259" key="2">
    <source>
        <dbReference type="Pfam" id="PF11984"/>
    </source>
</evidence>
<feature type="chain" id="PRO_5002983904" evidence="1">
    <location>
        <begin position="24"/>
        <end position="228"/>
    </location>
</feature>
<dbReference type="NCBIfam" id="NF045609">
    <property type="entry name" value="EpsI_type_B"/>
    <property type="match status" value="1"/>
</dbReference>
<reference evidence="3" key="2">
    <citation type="submission" date="2009-09" db="EMBL/GenBank/DDBJ databases">
        <title>Complete sequence of chromosome of Candidatus Accumulibacter phosphatis clade IIA str. UW-1.</title>
        <authorList>
            <consortium name="US DOE Joint Genome Institute"/>
            <person name="Martin H.G."/>
            <person name="Ivanova N."/>
            <person name="Kunin V."/>
            <person name="Warnecke F."/>
            <person name="Barry K."/>
            <person name="He S."/>
            <person name="Salamov A."/>
            <person name="Szeto E."/>
            <person name="Dalin E."/>
            <person name="Pangilinan J.L."/>
            <person name="Lapidus A."/>
            <person name="Lowry S."/>
            <person name="Kyrpides N.C."/>
            <person name="McMahon K.D."/>
            <person name="Hugenholtz P."/>
        </authorList>
    </citation>
    <scope>NUCLEOTIDE SEQUENCE [LARGE SCALE GENOMIC DNA]</scope>
    <source>
        <strain evidence="3">UW-1</strain>
    </source>
</reference>
<dbReference type="AlphaFoldDB" id="C7RNP4"/>
<organism evidence="3">
    <name type="scientific">Accumulibacter regalis</name>
    <dbReference type="NCBI Taxonomy" id="522306"/>
    <lineage>
        <taxon>Bacteria</taxon>
        <taxon>Pseudomonadati</taxon>
        <taxon>Pseudomonadota</taxon>
        <taxon>Betaproteobacteria</taxon>
        <taxon>Candidatus Accumulibacter</taxon>
    </lineage>
</organism>
<dbReference type="Pfam" id="PF11984">
    <property type="entry name" value="DUF3485"/>
    <property type="match status" value="1"/>
</dbReference>
<dbReference type="OrthoDB" id="8583485at2"/>
<accession>C7RNP4</accession>
<evidence type="ECO:0000256" key="1">
    <source>
        <dbReference type="SAM" id="SignalP"/>
    </source>
</evidence>
<dbReference type="InterPro" id="IPR014263">
    <property type="entry name" value="Methanolan_biosynth_EpsI"/>
</dbReference>
<reference evidence="3" key="1">
    <citation type="submission" date="2009-08" db="EMBL/GenBank/DDBJ databases">
        <authorList>
            <consortium name="US DOE Joint Genome Institute"/>
            <person name="Lucas S."/>
            <person name="Copeland A."/>
            <person name="Lapidus A."/>
            <person name="Glavina del Rio T."/>
            <person name="Dalin E."/>
            <person name="Tice H."/>
            <person name="Bruce D."/>
            <person name="Barry K."/>
            <person name="Pitluck S."/>
            <person name="Lowry S."/>
            <person name="Larimer F."/>
            <person name="Land M."/>
            <person name="Hauser L."/>
            <person name="Kyrpides N."/>
            <person name="Ivanova N."/>
            <person name="McMahon K.D."/>
            <person name="Hugenholtz P."/>
        </authorList>
    </citation>
    <scope>NUCLEOTIDE SEQUENCE</scope>
    <source>
        <strain evidence="3">UW-1</strain>
    </source>
</reference>
<dbReference type="InterPro" id="IPR054653">
    <property type="entry name" value="EpsI_type_B_pred"/>
</dbReference>
<feature type="domain" description="Methanolan biosynthesis EpsI" evidence="2">
    <location>
        <begin position="9"/>
        <end position="214"/>
    </location>
</feature>
<dbReference type="EMBL" id="CP001715">
    <property type="protein sequence ID" value="ACV34180.1"/>
    <property type="molecule type" value="Genomic_DNA"/>
</dbReference>
<dbReference type="eggNOG" id="ENOG5030WKQ">
    <property type="taxonomic scope" value="Bacteria"/>
</dbReference>